<keyword evidence="2" id="KW-1185">Reference proteome</keyword>
<reference evidence="1 2" key="1">
    <citation type="submission" date="2013-02" db="EMBL/GenBank/DDBJ databases">
        <title>The Genome Sequence of Enterococcus phoeniculicola BAA-412.</title>
        <authorList>
            <consortium name="The Broad Institute Genome Sequencing Platform"/>
            <consortium name="The Broad Institute Genome Sequencing Center for Infectious Disease"/>
            <person name="Earl A.M."/>
            <person name="Gilmore M.S."/>
            <person name="Lebreton F."/>
            <person name="Walker B."/>
            <person name="Young S.K."/>
            <person name="Zeng Q."/>
            <person name="Gargeya S."/>
            <person name="Fitzgerald M."/>
            <person name="Haas B."/>
            <person name="Abouelleil A."/>
            <person name="Alvarado L."/>
            <person name="Arachchi H.M."/>
            <person name="Berlin A.M."/>
            <person name="Chapman S.B."/>
            <person name="Dewar J."/>
            <person name="Goldberg J."/>
            <person name="Griggs A."/>
            <person name="Gujja S."/>
            <person name="Hansen M."/>
            <person name="Howarth C."/>
            <person name="Imamovic A."/>
            <person name="Larimer J."/>
            <person name="McCowan C."/>
            <person name="Murphy C."/>
            <person name="Neiman D."/>
            <person name="Pearson M."/>
            <person name="Priest M."/>
            <person name="Roberts A."/>
            <person name="Saif S."/>
            <person name="Shea T."/>
            <person name="Sisk P."/>
            <person name="Sykes S."/>
            <person name="Wortman J."/>
            <person name="Nusbaum C."/>
            <person name="Birren B."/>
        </authorList>
    </citation>
    <scope>NUCLEOTIDE SEQUENCE [LARGE SCALE GENOMIC DNA]</scope>
    <source>
        <strain evidence="1 2">ATCC BAA-412</strain>
    </source>
</reference>
<dbReference type="HOGENOM" id="CLU_107987_0_0_9"/>
<dbReference type="EMBL" id="AJAT01000015">
    <property type="protein sequence ID" value="EOL43824.1"/>
    <property type="molecule type" value="Genomic_DNA"/>
</dbReference>
<sequence length="221" mass="25936">MSHIQHLEPILKKMLHNYEVISSKVSTNGQSLYVTVLKQNTDYYCQFRISTHSSSSSFYSNKSFNYFGNNSDKLVEKILNYLEYSPWTSFTYADYFVLQTLKLSSKQDIFYYIDNTFGIFDNNVQSMVFYQEYNHSKYKAINLVTESFNKFLKKLFSTGLLSHYKLSEDILRLYITNAGAELLNRYTSVYSDLYEEDFYGIDWKNIALPEHTGSTLIANKE</sequence>
<organism evidence="1 2">
    <name type="scientific">Enterococcus phoeniculicola ATCC BAA-412</name>
    <dbReference type="NCBI Taxonomy" id="1158610"/>
    <lineage>
        <taxon>Bacteria</taxon>
        <taxon>Bacillati</taxon>
        <taxon>Bacillota</taxon>
        <taxon>Bacilli</taxon>
        <taxon>Lactobacillales</taxon>
        <taxon>Enterococcaceae</taxon>
        <taxon>Enterococcus</taxon>
    </lineage>
</organism>
<accession>R3TQL6</accession>
<dbReference type="AlphaFoldDB" id="R3TQL6"/>
<dbReference type="OrthoDB" id="2320518at2"/>
<protein>
    <submittedName>
        <fullName evidence="1">Uncharacterized protein</fullName>
    </submittedName>
</protein>
<proteinExistence type="predicted"/>
<dbReference type="eggNOG" id="ENOG5030AZQ">
    <property type="taxonomic scope" value="Bacteria"/>
</dbReference>
<gene>
    <name evidence="1" type="ORF">UC3_01805</name>
</gene>
<dbReference type="RefSeq" id="WP_010768468.1">
    <property type="nucleotide sequence ID" value="NZ_ASWE01000002.1"/>
</dbReference>
<name>R3TQL6_9ENTE</name>
<evidence type="ECO:0000313" key="1">
    <source>
        <dbReference type="EMBL" id="EOL43824.1"/>
    </source>
</evidence>
<dbReference type="Proteomes" id="UP000013785">
    <property type="component" value="Unassembled WGS sequence"/>
</dbReference>
<evidence type="ECO:0000313" key="2">
    <source>
        <dbReference type="Proteomes" id="UP000013785"/>
    </source>
</evidence>
<dbReference type="PATRIC" id="fig|1158610.3.peg.1799"/>
<comment type="caution">
    <text evidence="1">The sequence shown here is derived from an EMBL/GenBank/DDBJ whole genome shotgun (WGS) entry which is preliminary data.</text>
</comment>